<dbReference type="PANTHER" id="PTHR23272:SF161">
    <property type="entry name" value="ZINC FINGER BED DOMAIN-CONTAINING PROTEIN RICESLEEPER 1-LIKE"/>
    <property type="match status" value="1"/>
</dbReference>
<sequence>MSTPPTIIIEPGINEVPMPMPVSDVATGTSVDGCMAEGQETEPQVPQPRPTRKRGLRYKMKYVEWNIKRLCDYDFGRCSYIISRVRETLDKLFKYYESTTSGPSTSFMDSRGCAGETEIPSTGLDMYSVLKLERSRAYEDDMMAEESYVNKSELDMYLLERFDTTVKELDVLLWWKPIQLREMLMELEKYEEIAQDLDAAVEAGEDV</sequence>
<dbReference type="Proteomes" id="UP001237642">
    <property type="component" value="Unassembled WGS sequence"/>
</dbReference>
<dbReference type="PANTHER" id="PTHR23272">
    <property type="entry name" value="BED FINGER-RELATED"/>
    <property type="match status" value="1"/>
</dbReference>
<organism evidence="1 2">
    <name type="scientific">Heracleum sosnowskyi</name>
    <dbReference type="NCBI Taxonomy" id="360622"/>
    <lineage>
        <taxon>Eukaryota</taxon>
        <taxon>Viridiplantae</taxon>
        <taxon>Streptophyta</taxon>
        <taxon>Embryophyta</taxon>
        <taxon>Tracheophyta</taxon>
        <taxon>Spermatophyta</taxon>
        <taxon>Magnoliopsida</taxon>
        <taxon>eudicotyledons</taxon>
        <taxon>Gunneridae</taxon>
        <taxon>Pentapetalae</taxon>
        <taxon>asterids</taxon>
        <taxon>campanulids</taxon>
        <taxon>Apiales</taxon>
        <taxon>Apiaceae</taxon>
        <taxon>Apioideae</taxon>
        <taxon>apioid superclade</taxon>
        <taxon>Tordylieae</taxon>
        <taxon>Tordyliinae</taxon>
        <taxon>Heracleum</taxon>
    </lineage>
</organism>
<gene>
    <name evidence="1" type="ORF">POM88_001495</name>
</gene>
<proteinExistence type="predicted"/>
<evidence type="ECO:0000313" key="2">
    <source>
        <dbReference type="Proteomes" id="UP001237642"/>
    </source>
</evidence>
<keyword evidence="2" id="KW-1185">Reference proteome</keyword>
<dbReference type="EMBL" id="JAUIZM010000001">
    <property type="protein sequence ID" value="KAK1401890.1"/>
    <property type="molecule type" value="Genomic_DNA"/>
</dbReference>
<comment type="caution">
    <text evidence="1">The sequence shown here is derived from an EMBL/GenBank/DDBJ whole genome shotgun (WGS) entry which is preliminary data.</text>
</comment>
<dbReference type="AlphaFoldDB" id="A0AAD8JG83"/>
<reference evidence="1" key="1">
    <citation type="submission" date="2023-02" db="EMBL/GenBank/DDBJ databases">
        <title>Genome of toxic invasive species Heracleum sosnowskyi carries increased number of genes despite the absence of recent whole-genome duplications.</title>
        <authorList>
            <person name="Schelkunov M."/>
            <person name="Shtratnikova V."/>
            <person name="Makarenko M."/>
            <person name="Klepikova A."/>
            <person name="Omelchenko D."/>
            <person name="Novikova G."/>
            <person name="Obukhova E."/>
            <person name="Bogdanov V."/>
            <person name="Penin A."/>
            <person name="Logacheva M."/>
        </authorList>
    </citation>
    <scope>NUCLEOTIDE SEQUENCE</scope>
    <source>
        <strain evidence="1">Hsosn_3</strain>
        <tissue evidence="1">Leaf</tissue>
    </source>
</reference>
<evidence type="ECO:0000313" key="1">
    <source>
        <dbReference type="EMBL" id="KAK1401890.1"/>
    </source>
</evidence>
<reference evidence="1" key="2">
    <citation type="submission" date="2023-05" db="EMBL/GenBank/DDBJ databases">
        <authorList>
            <person name="Schelkunov M.I."/>
        </authorList>
    </citation>
    <scope>NUCLEOTIDE SEQUENCE</scope>
    <source>
        <strain evidence="1">Hsosn_3</strain>
        <tissue evidence="1">Leaf</tissue>
    </source>
</reference>
<protein>
    <submittedName>
        <fullName evidence="1">Uncharacterized protein</fullName>
    </submittedName>
</protein>
<name>A0AAD8JG83_9APIA</name>
<accession>A0AAD8JG83</accession>